<dbReference type="CDD" id="cd06661">
    <property type="entry name" value="GGCT_like"/>
    <property type="match status" value="1"/>
</dbReference>
<dbReference type="InterPro" id="IPR006840">
    <property type="entry name" value="ChaC"/>
</dbReference>
<comment type="caution">
    <text evidence="3">The sequence shown here is derived from an EMBL/GenBank/DDBJ whole genome shotgun (WGS) entry which is preliminary data.</text>
</comment>
<dbReference type="PANTHER" id="PTHR12192">
    <property type="entry name" value="CATION TRANSPORT PROTEIN CHAC-RELATED"/>
    <property type="match status" value="1"/>
</dbReference>
<evidence type="ECO:0000256" key="1">
    <source>
        <dbReference type="ARBA" id="ARBA00012344"/>
    </source>
</evidence>
<dbReference type="PANTHER" id="PTHR12192:SF2">
    <property type="entry name" value="GLUTATHIONE-SPECIFIC GAMMA-GLUTAMYLCYCLOTRANSFERASE 2"/>
    <property type="match status" value="1"/>
</dbReference>
<dbReference type="Gene3D" id="3.10.490.10">
    <property type="entry name" value="Gamma-glutamyl cyclotransferase-like"/>
    <property type="match status" value="1"/>
</dbReference>
<accession>A0ABS5E2H3</accession>
<gene>
    <name evidence="3" type="ORF">KAK11_19980</name>
</gene>
<proteinExistence type="predicted"/>
<organism evidence="3 4">
    <name type="scientific">Ideonella paludis</name>
    <dbReference type="NCBI Taxonomy" id="1233411"/>
    <lineage>
        <taxon>Bacteria</taxon>
        <taxon>Pseudomonadati</taxon>
        <taxon>Pseudomonadota</taxon>
        <taxon>Betaproteobacteria</taxon>
        <taxon>Burkholderiales</taxon>
        <taxon>Sphaerotilaceae</taxon>
        <taxon>Ideonella</taxon>
    </lineage>
</organism>
<keyword evidence="4" id="KW-1185">Reference proteome</keyword>
<keyword evidence="2" id="KW-0456">Lyase</keyword>
<dbReference type="SUPFAM" id="SSF110857">
    <property type="entry name" value="Gamma-glutamyl cyclotransferase-like"/>
    <property type="match status" value="1"/>
</dbReference>
<dbReference type="EC" id="4.3.2.7" evidence="1"/>
<evidence type="ECO:0000256" key="2">
    <source>
        <dbReference type="ARBA" id="ARBA00023239"/>
    </source>
</evidence>
<dbReference type="EMBL" id="JAGQDG010000009">
    <property type="protein sequence ID" value="MBQ0937615.1"/>
    <property type="molecule type" value="Genomic_DNA"/>
</dbReference>
<sequence length="219" mass="24318">MAAPSLSPATNTLPGWRDPAPLLAAALSHWRASQQPLWIFGYASLLWKREFEAVDMREACVAGWHRAFRMRSRVNRGSVDCPGLVFALMAGGSCVGRVYRVRTGAEREVLQALWEREMPTGVYDPRWLSCRTPEGRVSALAFTLPHRHPSHTGRLSDAALLEIFQRARGRYGSTLEYLAQTAAQLAQMGIRDAEVQRLMRLAEQVAPATAPTPHRADGV</sequence>
<name>A0ABS5E2H3_9BURK</name>
<protein>
    <recommendedName>
        <fullName evidence="1">glutathione-specific gamma-glutamylcyclotransferase</fullName>
        <ecNumber evidence="1">4.3.2.7</ecNumber>
    </recommendedName>
</protein>
<evidence type="ECO:0000313" key="4">
    <source>
        <dbReference type="Proteomes" id="UP000672097"/>
    </source>
</evidence>
<evidence type="ECO:0000313" key="3">
    <source>
        <dbReference type="EMBL" id="MBQ0937615.1"/>
    </source>
</evidence>
<dbReference type="Pfam" id="PF04752">
    <property type="entry name" value="ChaC"/>
    <property type="match status" value="1"/>
</dbReference>
<dbReference type="RefSeq" id="WP_210811233.1">
    <property type="nucleotide sequence ID" value="NZ_JAGQDG010000009.1"/>
</dbReference>
<reference evidence="3 4" key="1">
    <citation type="submission" date="2021-04" db="EMBL/GenBank/DDBJ databases">
        <title>The genome sequence of type strain Ideonella paludis KCTC 32238.</title>
        <authorList>
            <person name="Liu Y."/>
        </authorList>
    </citation>
    <scope>NUCLEOTIDE SEQUENCE [LARGE SCALE GENOMIC DNA]</scope>
    <source>
        <strain evidence="3 4">KCTC 32238</strain>
    </source>
</reference>
<dbReference type="InterPro" id="IPR036568">
    <property type="entry name" value="GGCT-like_sf"/>
</dbReference>
<dbReference type="Proteomes" id="UP000672097">
    <property type="component" value="Unassembled WGS sequence"/>
</dbReference>
<dbReference type="InterPro" id="IPR013024">
    <property type="entry name" value="GGCT-like"/>
</dbReference>